<dbReference type="SUPFAM" id="SSF53383">
    <property type="entry name" value="PLP-dependent transferases"/>
    <property type="match status" value="1"/>
</dbReference>
<protein>
    <submittedName>
        <fullName evidence="5">Aminotransferase class I/II-fold pyridoxal phosphate-dependent enzyme</fullName>
    </submittedName>
</protein>
<dbReference type="InterPro" id="IPR015422">
    <property type="entry name" value="PyrdxlP-dep_Trfase_small"/>
</dbReference>
<keyword evidence="5" id="KW-0808">Transferase</keyword>
<comment type="similarity">
    <text evidence="2">Belongs to the threonine aldolase family.</text>
</comment>
<dbReference type="Gene3D" id="3.90.1150.10">
    <property type="entry name" value="Aspartate Aminotransferase, domain 1"/>
    <property type="match status" value="1"/>
</dbReference>
<dbReference type="Pfam" id="PF01212">
    <property type="entry name" value="Beta_elim_lyase"/>
    <property type="match status" value="1"/>
</dbReference>
<dbReference type="PANTHER" id="PTHR48097">
    <property type="entry name" value="L-THREONINE ALDOLASE-RELATED"/>
    <property type="match status" value="1"/>
</dbReference>
<dbReference type="EMBL" id="DXEU01000109">
    <property type="protein sequence ID" value="HIX52390.1"/>
    <property type="molecule type" value="Genomic_DNA"/>
</dbReference>
<comment type="cofactor">
    <cofactor evidence="1">
        <name>pyridoxal 5'-phosphate</name>
        <dbReference type="ChEBI" id="CHEBI:597326"/>
    </cofactor>
</comment>
<gene>
    <name evidence="5" type="ORF">IAA28_06260</name>
</gene>
<reference evidence="5" key="1">
    <citation type="journal article" date="2021" name="PeerJ">
        <title>Extensive microbial diversity within the chicken gut microbiome revealed by metagenomics and culture.</title>
        <authorList>
            <person name="Gilroy R."/>
            <person name="Ravi A."/>
            <person name="Getino M."/>
            <person name="Pursley I."/>
            <person name="Horton D.L."/>
            <person name="Alikhan N.F."/>
            <person name="Baker D."/>
            <person name="Gharbi K."/>
            <person name="Hall N."/>
            <person name="Watson M."/>
            <person name="Adriaenssens E.M."/>
            <person name="Foster-Nyarko E."/>
            <person name="Jarju S."/>
            <person name="Secka A."/>
            <person name="Antonio M."/>
            <person name="Oren A."/>
            <person name="Chaudhuri R.R."/>
            <person name="La Ragione R."/>
            <person name="Hildebrand F."/>
            <person name="Pallen M.J."/>
        </authorList>
    </citation>
    <scope>NUCLEOTIDE SEQUENCE</scope>
    <source>
        <strain evidence="5">ChiGjej4B4-12881</strain>
    </source>
</reference>
<accession>A0A9D2AWE2</accession>
<organism evidence="5 6">
    <name type="scientific">Candidatus Lachnoclostridium stercoripullorum</name>
    <dbReference type="NCBI Taxonomy" id="2838635"/>
    <lineage>
        <taxon>Bacteria</taxon>
        <taxon>Bacillati</taxon>
        <taxon>Bacillota</taxon>
        <taxon>Clostridia</taxon>
        <taxon>Lachnospirales</taxon>
        <taxon>Lachnospiraceae</taxon>
    </lineage>
</organism>
<dbReference type="PANTHER" id="PTHR48097:SF5">
    <property type="entry name" value="LOW SPECIFICITY L-THREONINE ALDOLASE"/>
    <property type="match status" value="1"/>
</dbReference>
<feature type="domain" description="Aromatic amino acid beta-eliminating lyase/threonine aldolase" evidence="4">
    <location>
        <begin position="31"/>
        <end position="281"/>
    </location>
</feature>
<evidence type="ECO:0000256" key="3">
    <source>
        <dbReference type="ARBA" id="ARBA00022898"/>
    </source>
</evidence>
<evidence type="ECO:0000256" key="1">
    <source>
        <dbReference type="ARBA" id="ARBA00001933"/>
    </source>
</evidence>
<evidence type="ECO:0000313" key="5">
    <source>
        <dbReference type="EMBL" id="HIX52390.1"/>
    </source>
</evidence>
<comment type="caution">
    <text evidence="5">The sequence shown here is derived from an EMBL/GenBank/DDBJ whole genome shotgun (WGS) entry which is preliminary data.</text>
</comment>
<dbReference type="GO" id="GO:0008483">
    <property type="term" value="F:transaminase activity"/>
    <property type="evidence" value="ECO:0007669"/>
    <property type="project" value="UniProtKB-KW"/>
</dbReference>
<reference evidence="5" key="2">
    <citation type="submission" date="2021-04" db="EMBL/GenBank/DDBJ databases">
        <authorList>
            <person name="Gilroy R."/>
        </authorList>
    </citation>
    <scope>NUCLEOTIDE SEQUENCE</scope>
    <source>
        <strain evidence="5">ChiGjej4B4-12881</strain>
    </source>
</reference>
<dbReference type="AlphaFoldDB" id="A0A9D2AWE2"/>
<dbReference type="Gene3D" id="3.40.640.10">
    <property type="entry name" value="Type I PLP-dependent aspartate aminotransferase-like (Major domain)"/>
    <property type="match status" value="1"/>
</dbReference>
<dbReference type="GO" id="GO:0006520">
    <property type="term" value="P:amino acid metabolic process"/>
    <property type="evidence" value="ECO:0007669"/>
    <property type="project" value="InterPro"/>
</dbReference>
<sequence>MYSFTNDYSEGAHPRILEALMETNLTQHTGYGMDEEHCGHARELIRREIGRPDASVHFLVGGTQANLTVIAAALKPWEAVICASTGHINVHETGAVEATGHKVLTLPDPDGKVTPAMVLEILDSHPDEHMVKPKMVYISNTTEIGTQYTKAELEALSHLCRQRGLYLFLDGARLGAALASSANDLTLADIAALTDVFYIGGTKNGALFGEAVVILNPQIDQDFRYMIKQRGGMLAKGWLLGIQFETLFTDGLFYEMAGHSSRLADRLRAGLEERGFSFYSRSVSNQLFPIFSDELIEKLSADFSFNIQARIDDSHQAIRLVTSWATREEAVDALLKALD</sequence>
<dbReference type="InterPro" id="IPR015424">
    <property type="entry name" value="PyrdxlP-dep_Trfase"/>
</dbReference>
<evidence type="ECO:0000313" key="6">
    <source>
        <dbReference type="Proteomes" id="UP000886780"/>
    </source>
</evidence>
<evidence type="ECO:0000256" key="2">
    <source>
        <dbReference type="ARBA" id="ARBA00006966"/>
    </source>
</evidence>
<dbReference type="InterPro" id="IPR001597">
    <property type="entry name" value="ArAA_b-elim_lyase/Thr_aldolase"/>
</dbReference>
<dbReference type="InterPro" id="IPR015421">
    <property type="entry name" value="PyrdxlP-dep_Trfase_major"/>
</dbReference>
<keyword evidence="5" id="KW-0032">Aminotransferase</keyword>
<proteinExistence type="inferred from homology"/>
<dbReference type="GO" id="GO:0016829">
    <property type="term" value="F:lyase activity"/>
    <property type="evidence" value="ECO:0007669"/>
    <property type="project" value="InterPro"/>
</dbReference>
<dbReference type="Proteomes" id="UP000886780">
    <property type="component" value="Unassembled WGS sequence"/>
</dbReference>
<name>A0A9D2AWE2_9FIRM</name>
<keyword evidence="3" id="KW-0663">Pyridoxal phosphate</keyword>
<evidence type="ECO:0000259" key="4">
    <source>
        <dbReference type="Pfam" id="PF01212"/>
    </source>
</evidence>